<dbReference type="InterPro" id="IPR011006">
    <property type="entry name" value="CheY-like_superfamily"/>
</dbReference>
<dbReference type="PANTHER" id="PTHR43214">
    <property type="entry name" value="TWO-COMPONENT RESPONSE REGULATOR"/>
    <property type="match status" value="1"/>
</dbReference>
<feature type="domain" description="Response regulatory" evidence="5">
    <location>
        <begin position="2"/>
        <end position="117"/>
    </location>
</feature>
<accession>A0A9X2H0T3</accession>
<dbReference type="CDD" id="cd17535">
    <property type="entry name" value="REC_NarL-like"/>
    <property type="match status" value="1"/>
</dbReference>
<sequence>MKILIVDDHTVVRDGVKRLVEALPATAIAEAETPSEALAMFRKFRPDVTILDINLKNGSGLDALRRLRADDPKAKIVVFSMYSDIVYAASARRDGALGYVSKSAPTDELLVAIEKALVGEAYVDSETTALMARHETSEGGTKELSRRELQILHMLGEGKSLTDIAQGLGVAYKTIANTSSRMKEKLGVDRTSDLVRFALETKGGRMLDRERP</sequence>
<dbReference type="SUPFAM" id="SSF52172">
    <property type="entry name" value="CheY-like"/>
    <property type="match status" value="1"/>
</dbReference>
<dbReference type="SMART" id="SM00421">
    <property type="entry name" value="HTH_LUXR"/>
    <property type="match status" value="1"/>
</dbReference>
<evidence type="ECO:0000259" key="5">
    <source>
        <dbReference type="PROSITE" id="PS50110"/>
    </source>
</evidence>
<reference evidence="6" key="1">
    <citation type="submission" date="2022-03" db="EMBL/GenBank/DDBJ databases">
        <title>Aurantimonas Liuensis sp. Nov., isolated from the hadal seawater of the Mariana Trench.</title>
        <authorList>
            <person name="Liu R."/>
        </authorList>
    </citation>
    <scope>NUCLEOTIDE SEQUENCE</scope>
    <source>
        <strain evidence="6">LRZ36</strain>
    </source>
</reference>
<dbReference type="RefSeq" id="WP_253962489.1">
    <property type="nucleotide sequence ID" value="NZ_JALHBS010000001.1"/>
</dbReference>
<evidence type="ECO:0000256" key="2">
    <source>
        <dbReference type="ARBA" id="ARBA00023125"/>
    </source>
</evidence>
<dbReference type="PRINTS" id="PR00038">
    <property type="entry name" value="HTHLUXR"/>
</dbReference>
<keyword evidence="1 3" id="KW-0597">Phosphoprotein</keyword>
<proteinExistence type="predicted"/>
<dbReference type="Gene3D" id="3.40.50.2300">
    <property type="match status" value="1"/>
</dbReference>
<comment type="caution">
    <text evidence="6">The sequence shown here is derived from an EMBL/GenBank/DDBJ whole genome shotgun (WGS) entry which is preliminary data.</text>
</comment>
<dbReference type="CDD" id="cd06170">
    <property type="entry name" value="LuxR_C_like"/>
    <property type="match status" value="1"/>
</dbReference>
<name>A0A9X2H0T3_9HYPH</name>
<keyword evidence="7" id="KW-1185">Reference proteome</keyword>
<dbReference type="InterPro" id="IPR058245">
    <property type="entry name" value="NreC/VraR/RcsB-like_REC"/>
</dbReference>
<organism evidence="6 7">
    <name type="scientific">Aurantimonas marianensis</name>
    <dbReference type="NCBI Taxonomy" id="2920428"/>
    <lineage>
        <taxon>Bacteria</taxon>
        <taxon>Pseudomonadati</taxon>
        <taxon>Pseudomonadota</taxon>
        <taxon>Alphaproteobacteria</taxon>
        <taxon>Hyphomicrobiales</taxon>
        <taxon>Aurantimonadaceae</taxon>
        <taxon>Aurantimonas</taxon>
    </lineage>
</organism>
<dbReference type="PROSITE" id="PS50043">
    <property type="entry name" value="HTH_LUXR_2"/>
    <property type="match status" value="1"/>
</dbReference>
<dbReference type="GO" id="GO:0006355">
    <property type="term" value="P:regulation of DNA-templated transcription"/>
    <property type="evidence" value="ECO:0007669"/>
    <property type="project" value="InterPro"/>
</dbReference>
<dbReference type="InterPro" id="IPR016032">
    <property type="entry name" value="Sig_transdc_resp-reg_C-effctor"/>
</dbReference>
<dbReference type="PANTHER" id="PTHR43214:SF43">
    <property type="entry name" value="TWO-COMPONENT RESPONSE REGULATOR"/>
    <property type="match status" value="1"/>
</dbReference>
<evidence type="ECO:0000256" key="1">
    <source>
        <dbReference type="ARBA" id="ARBA00022553"/>
    </source>
</evidence>
<dbReference type="Proteomes" id="UP001155220">
    <property type="component" value="Unassembled WGS sequence"/>
</dbReference>
<dbReference type="SUPFAM" id="SSF46894">
    <property type="entry name" value="C-terminal effector domain of the bipartite response regulators"/>
    <property type="match status" value="1"/>
</dbReference>
<dbReference type="AlphaFoldDB" id="A0A9X2H0T3"/>
<dbReference type="Pfam" id="PF00196">
    <property type="entry name" value="GerE"/>
    <property type="match status" value="1"/>
</dbReference>
<dbReference type="InterPro" id="IPR001789">
    <property type="entry name" value="Sig_transdc_resp-reg_receiver"/>
</dbReference>
<evidence type="ECO:0000313" key="7">
    <source>
        <dbReference type="Proteomes" id="UP001155220"/>
    </source>
</evidence>
<dbReference type="SMART" id="SM00448">
    <property type="entry name" value="REC"/>
    <property type="match status" value="1"/>
</dbReference>
<dbReference type="PROSITE" id="PS50110">
    <property type="entry name" value="RESPONSE_REGULATORY"/>
    <property type="match status" value="1"/>
</dbReference>
<dbReference type="EMBL" id="JALHBS010000001">
    <property type="protein sequence ID" value="MCP3053595.1"/>
    <property type="molecule type" value="Genomic_DNA"/>
</dbReference>
<dbReference type="GO" id="GO:0000160">
    <property type="term" value="P:phosphorelay signal transduction system"/>
    <property type="evidence" value="ECO:0007669"/>
    <property type="project" value="InterPro"/>
</dbReference>
<dbReference type="InterPro" id="IPR000792">
    <property type="entry name" value="Tscrpt_reg_LuxR_C"/>
</dbReference>
<evidence type="ECO:0000313" key="6">
    <source>
        <dbReference type="EMBL" id="MCP3053595.1"/>
    </source>
</evidence>
<protein>
    <submittedName>
        <fullName evidence="6">Response regulator transcription factor</fullName>
    </submittedName>
</protein>
<feature type="domain" description="HTH luxR-type" evidence="4">
    <location>
        <begin position="137"/>
        <end position="202"/>
    </location>
</feature>
<evidence type="ECO:0000259" key="4">
    <source>
        <dbReference type="PROSITE" id="PS50043"/>
    </source>
</evidence>
<dbReference type="Pfam" id="PF00072">
    <property type="entry name" value="Response_reg"/>
    <property type="match status" value="1"/>
</dbReference>
<dbReference type="GO" id="GO:0003677">
    <property type="term" value="F:DNA binding"/>
    <property type="evidence" value="ECO:0007669"/>
    <property type="project" value="UniProtKB-KW"/>
</dbReference>
<feature type="modified residue" description="4-aspartylphosphate" evidence="3">
    <location>
        <position position="52"/>
    </location>
</feature>
<keyword evidence="2" id="KW-0238">DNA-binding</keyword>
<dbReference type="InterPro" id="IPR039420">
    <property type="entry name" value="WalR-like"/>
</dbReference>
<evidence type="ECO:0000256" key="3">
    <source>
        <dbReference type="PROSITE-ProRule" id="PRU00169"/>
    </source>
</evidence>
<gene>
    <name evidence="6" type="ORF">MJ956_00345</name>
</gene>